<dbReference type="SUPFAM" id="SSF52540">
    <property type="entry name" value="P-loop containing nucleoside triphosphate hydrolases"/>
    <property type="match status" value="1"/>
</dbReference>
<name>A0A7L9RUN0_9PROT</name>
<dbReference type="InterPro" id="IPR007692">
    <property type="entry name" value="DNA_helicase_DnaB"/>
</dbReference>
<keyword evidence="9 14" id="KW-0238">DNA-binding</keyword>
<dbReference type="Pfam" id="PF03796">
    <property type="entry name" value="DnaB_C"/>
    <property type="match status" value="1"/>
</dbReference>
<dbReference type="PANTHER" id="PTHR30153:SF2">
    <property type="entry name" value="REPLICATIVE DNA HELICASE"/>
    <property type="match status" value="1"/>
</dbReference>
<evidence type="ECO:0000259" key="15">
    <source>
        <dbReference type="PROSITE" id="PS51199"/>
    </source>
</evidence>
<keyword evidence="17" id="KW-1185">Reference proteome</keyword>
<evidence type="ECO:0000256" key="3">
    <source>
        <dbReference type="ARBA" id="ARBA00022515"/>
    </source>
</evidence>
<gene>
    <name evidence="16" type="primary">dnaC</name>
    <name evidence="16" type="ORF">CPBP_00916</name>
</gene>
<feature type="domain" description="SF4 helicase" evidence="15">
    <location>
        <begin position="193"/>
        <end position="483"/>
    </location>
</feature>
<keyword evidence="5 14" id="KW-0547">Nucleotide-binding</keyword>
<evidence type="ECO:0000256" key="14">
    <source>
        <dbReference type="RuleBase" id="RU362085"/>
    </source>
</evidence>
<evidence type="ECO:0000256" key="8">
    <source>
        <dbReference type="ARBA" id="ARBA00022840"/>
    </source>
</evidence>
<dbReference type="Gene3D" id="3.40.50.300">
    <property type="entry name" value="P-loop containing nucleotide triphosphate hydrolases"/>
    <property type="match status" value="1"/>
</dbReference>
<keyword evidence="8 14" id="KW-0067">ATP-binding</keyword>
<keyword evidence="6 14" id="KW-0378">Hydrolase</keyword>
<evidence type="ECO:0000256" key="7">
    <source>
        <dbReference type="ARBA" id="ARBA00022806"/>
    </source>
</evidence>
<dbReference type="EMBL" id="CP054719">
    <property type="protein sequence ID" value="QOL20135.1"/>
    <property type="molecule type" value="Genomic_DNA"/>
</dbReference>
<evidence type="ECO:0000256" key="4">
    <source>
        <dbReference type="ARBA" id="ARBA00022705"/>
    </source>
</evidence>
<keyword evidence="10" id="KW-0413">Isomerase</keyword>
<dbReference type="InterPro" id="IPR003593">
    <property type="entry name" value="AAA+_ATPase"/>
</dbReference>
<evidence type="ECO:0000256" key="5">
    <source>
        <dbReference type="ARBA" id="ARBA00022741"/>
    </source>
</evidence>
<dbReference type="InterPro" id="IPR016136">
    <property type="entry name" value="DNA_helicase_N/primase_C"/>
</dbReference>
<dbReference type="Proteomes" id="UP000594001">
    <property type="component" value="Chromosome"/>
</dbReference>
<accession>A0A7L9RUN0</accession>
<evidence type="ECO:0000256" key="10">
    <source>
        <dbReference type="ARBA" id="ARBA00023235"/>
    </source>
</evidence>
<dbReference type="Gene3D" id="1.10.860.10">
    <property type="entry name" value="DNAb Helicase, Chain A"/>
    <property type="match status" value="1"/>
</dbReference>
<evidence type="ECO:0000256" key="12">
    <source>
        <dbReference type="ARBA" id="ARBA00048954"/>
    </source>
</evidence>
<keyword evidence="7 14" id="KW-0347">Helicase</keyword>
<dbReference type="KEGG" id="pbal:CPBP_00916"/>
<dbReference type="GO" id="GO:0006269">
    <property type="term" value="P:DNA replication, synthesis of primer"/>
    <property type="evidence" value="ECO:0007669"/>
    <property type="project" value="UniProtKB-UniRule"/>
</dbReference>
<dbReference type="InterPro" id="IPR027417">
    <property type="entry name" value="P-loop_NTPase"/>
</dbReference>
<dbReference type="GO" id="GO:0016787">
    <property type="term" value="F:hydrolase activity"/>
    <property type="evidence" value="ECO:0007669"/>
    <property type="project" value="UniProtKB-KW"/>
</dbReference>
<dbReference type="GO" id="GO:0043139">
    <property type="term" value="F:5'-3' DNA helicase activity"/>
    <property type="evidence" value="ECO:0007669"/>
    <property type="project" value="UniProtKB-EC"/>
</dbReference>
<dbReference type="InterPro" id="IPR036185">
    <property type="entry name" value="DNA_heli_DnaB-like_N_sf"/>
</dbReference>
<dbReference type="AlphaFoldDB" id="A0A7L9RUN0"/>
<dbReference type="EC" id="5.6.2.3" evidence="13 14"/>
<dbReference type="GO" id="GO:0003677">
    <property type="term" value="F:DNA binding"/>
    <property type="evidence" value="ECO:0007669"/>
    <property type="project" value="UniProtKB-UniRule"/>
</dbReference>
<proteinExistence type="inferred from homology"/>
<dbReference type="NCBIfam" id="NF006606">
    <property type="entry name" value="PRK09165.1"/>
    <property type="match status" value="1"/>
</dbReference>
<reference evidence="16 17" key="1">
    <citation type="submission" date="2020-06" db="EMBL/GenBank/DDBJ databases">
        <title>The endosymbiont of the kinetoplastid Bodo saltans is a Paracaedibacter-like alpha-proteobacterium possessing a putative toxin-antitoxin system.</title>
        <authorList>
            <person name="Midha S."/>
            <person name="Rigden D.J."/>
            <person name="Siozios S."/>
            <person name="Hurst G.D.D."/>
            <person name="Jackson A.P."/>
        </authorList>
    </citation>
    <scope>NUCLEOTIDE SEQUENCE [LARGE SCALE GENOMIC DNA]</scope>
    <source>
        <strain evidence="16">Lake Konstanz</strain>
    </source>
</reference>
<organism evidence="16 17">
    <name type="scientific">Candidatus Bodocaedibacter vickermanii</name>
    <dbReference type="NCBI Taxonomy" id="2741701"/>
    <lineage>
        <taxon>Bacteria</taxon>
        <taxon>Pseudomonadati</taxon>
        <taxon>Pseudomonadota</taxon>
        <taxon>Alphaproteobacteria</taxon>
        <taxon>Holosporales</taxon>
        <taxon>Candidatus Paracaedibacteraceae</taxon>
        <taxon>Candidatus Bodocaedibacter</taxon>
    </lineage>
</organism>
<comment type="function">
    <text evidence="11 14">The main replicative DNA helicase, it participates in initiation and elongation during chromosome replication. Travels ahead of the DNA replisome, separating dsDNA into templates for DNA synthesis. A processive ATP-dependent 5'-3' DNA helicase it has DNA-dependent ATPase activity.</text>
</comment>
<protein>
    <recommendedName>
        <fullName evidence="13 14">Replicative DNA helicase</fullName>
        <ecNumber evidence="13 14">5.6.2.3</ecNumber>
    </recommendedName>
</protein>
<evidence type="ECO:0000256" key="1">
    <source>
        <dbReference type="ARBA" id="ARBA00008428"/>
    </source>
</evidence>
<keyword evidence="4 14" id="KW-0235">DNA replication</keyword>
<dbReference type="SUPFAM" id="SSF48024">
    <property type="entry name" value="N-terminal domain of DnaB helicase"/>
    <property type="match status" value="1"/>
</dbReference>
<comment type="catalytic activity">
    <reaction evidence="12 14">
        <text>ATP + H2O = ADP + phosphate + H(+)</text>
        <dbReference type="Rhea" id="RHEA:13065"/>
        <dbReference type="ChEBI" id="CHEBI:15377"/>
        <dbReference type="ChEBI" id="CHEBI:15378"/>
        <dbReference type="ChEBI" id="CHEBI:30616"/>
        <dbReference type="ChEBI" id="CHEBI:43474"/>
        <dbReference type="ChEBI" id="CHEBI:456216"/>
        <dbReference type="EC" id="5.6.2.3"/>
    </reaction>
</comment>
<dbReference type="NCBIfam" id="TIGR00665">
    <property type="entry name" value="DnaB"/>
    <property type="match status" value="1"/>
</dbReference>
<evidence type="ECO:0000256" key="13">
    <source>
        <dbReference type="NCBIfam" id="TIGR00665"/>
    </source>
</evidence>
<dbReference type="PROSITE" id="PS51199">
    <property type="entry name" value="SF4_HELICASE"/>
    <property type="match status" value="1"/>
</dbReference>
<dbReference type="GO" id="GO:0005524">
    <property type="term" value="F:ATP binding"/>
    <property type="evidence" value="ECO:0007669"/>
    <property type="project" value="UniProtKB-UniRule"/>
</dbReference>
<dbReference type="Pfam" id="PF00772">
    <property type="entry name" value="DnaB"/>
    <property type="match status" value="1"/>
</dbReference>
<evidence type="ECO:0000313" key="16">
    <source>
        <dbReference type="EMBL" id="QOL20135.1"/>
    </source>
</evidence>
<dbReference type="CDD" id="cd00984">
    <property type="entry name" value="DnaB_C"/>
    <property type="match status" value="1"/>
</dbReference>
<dbReference type="InterPro" id="IPR007694">
    <property type="entry name" value="DNA_helicase_DnaB-like_C"/>
</dbReference>
<dbReference type="GO" id="GO:0005829">
    <property type="term" value="C:cytosol"/>
    <property type="evidence" value="ECO:0007669"/>
    <property type="project" value="TreeGrafter"/>
</dbReference>
<dbReference type="PANTHER" id="PTHR30153">
    <property type="entry name" value="REPLICATIVE DNA HELICASE DNAB"/>
    <property type="match status" value="1"/>
</dbReference>
<evidence type="ECO:0000256" key="9">
    <source>
        <dbReference type="ARBA" id="ARBA00023125"/>
    </source>
</evidence>
<sequence>MSSVVDLKQTFAVTTAEGQENSVPYNPEAEQLLLGTLLYNNAPFEKTSEFLKPDHFVNPVHQQIYTAIQRYVERGHVADPITLKGYFTQHPDAEQISSYLVSLATNAHQIIDVEHYGRIIYDLSLRRQLIALGSEVVVEARRIDTEKTTDEQITDIEQKLFYLATQQDSQRAALPFKAALTEAINTAKKAFQSDRKIVGVTSGLKSVDDYLGGFHNSDLVILAGRPSMGKTALATTIAFNSAKAHLEKRVEGAGVLFFSLEMSAEQLATRLLAAESQVSSEKIRRGELTSASFERFIEVSRELENMNLFIDDTPALSVSSLRSRARRLKRQHNIGFIIIDYLQLLTTGRHGGDNRVNEISEISRSLKAIAKELSVPIIALSQLSRAVEQRDDKRPQLSDLRESGSIEQDADVVLFVYREEYYLARKEPNIEDVKKYNEWTDRLQKVASTAEVIIGKQRHGPVGTVRLHFDGRFTRFSNLDQTYQEVY</sequence>
<evidence type="ECO:0000256" key="6">
    <source>
        <dbReference type="ARBA" id="ARBA00022801"/>
    </source>
</evidence>
<evidence type="ECO:0000256" key="2">
    <source>
        <dbReference type="ARBA" id="ARBA00011643"/>
    </source>
</evidence>
<dbReference type="RefSeq" id="WP_350331690.1">
    <property type="nucleotide sequence ID" value="NZ_CP054719.1"/>
</dbReference>
<evidence type="ECO:0000256" key="11">
    <source>
        <dbReference type="ARBA" id="ARBA00044932"/>
    </source>
</evidence>
<comment type="similarity">
    <text evidence="1 14">Belongs to the helicase family. DnaB subfamily.</text>
</comment>
<dbReference type="InterPro" id="IPR007693">
    <property type="entry name" value="DNA_helicase_DnaB-like_N"/>
</dbReference>
<keyword evidence="3 14" id="KW-0639">Primosome</keyword>
<dbReference type="GO" id="GO:1990077">
    <property type="term" value="C:primosome complex"/>
    <property type="evidence" value="ECO:0007669"/>
    <property type="project" value="UniProtKB-UniRule"/>
</dbReference>
<comment type="subunit">
    <text evidence="2">Homohexamer.</text>
</comment>
<evidence type="ECO:0000313" key="17">
    <source>
        <dbReference type="Proteomes" id="UP000594001"/>
    </source>
</evidence>
<dbReference type="SMART" id="SM00382">
    <property type="entry name" value="AAA"/>
    <property type="match status" value="1"/>
</dbReference>